<dbReference type="Pfam" id="PF00196">
    <property type="entry name" value="GerE"/>
    <property type="match status" value="1"/>
</dbReference>
<dbReference type="Gene3D" id="3.40.50.300">
    <property type="entry name" value="P-loop containing nucleotide triphosphate hydrolases"/>
    <property type="match status" value="1"/>
</dbReference>
<keyword evidence="2" id="KW-0238">DNA-binding</keyword>
<dbReference type="Proteomes" id="UP000598426">
    <property type="component" value="Unassembled WGS sequence"/>
</dbReference>
<proteinExistence type="predicted"/>
<dbReference type="PANTHER" id="PTHR44688:SF16">
    <property type="entry name" value="DNA-BINDING TRANSCRIPTIONAL ACTIVATOR DEVR_DOSR"/>
    <property type="match status" value="1"/>
</dbReference>
<comment type="caution">
    <text evidence="5">The sequence shown here is derived from an EMBL/GenBank/DDBJ whole genome shotgun (WGS) entry which is preliminary data.</text>
</comment>
<dbReference type="SUPFAM" id="SSF48452">
    <property type="entry name" value="TPR-like"/>
    <property type="match status" value="1"/>
</dbReference>
<dbReference type="InterPro" id="IPR000792">
    <property type="entry name" value="Tscrpt_reg_LuxR_C"/>
</dbReference>
<dbReference type="SUPFAM" id="SSF46894">
    <property type="entry name" value="C-terminal effector domain of the bipartite response regulators"/>
    <property type="match status" value="1"/>
</dbReference>
<evidence type="ECO:0000259" key="4">
    <source>
        <dbReference type="PROSITE" id="PS50043"/>
    </source>
</evidence>
<evidence type="ECO:0000313" key="6">
    <source>
        <dbReference type="Proteomes" id="UP000598426"/>
    </source>
</evidence>
<protein>
    <recommendedName>
        <fullName evidence="4">HTH luxR-type domain-containing protein</fullName>
    </recommendedName>
</protein>
<dbReference type="InterPro" id="IPR027417">
    <property type="entry name" value="P-loop_NTPase"/>
</dbReference>
<dbReference type="InterPro" id="IPR059106">
    <property type="entry name" value="WHD_MalT"/>
</dbReference>
<gene>
    <name evidence="5" type="ORF">IF188_06530</name>
</gene>
<dbReference type="EMBL" id="JACXZS010000003">
    <property type="protein sequence ID" value="MBD3941354.1"/>
    <property type="molecule type" value="Genomic_DNA"/>
</dbReference>
<accession>A0ABR8NMF7</accession>
<dbReference type="InterPro" id="IPR036388">
    <property type="entry name" value="WH-like_DNA-bd_sf"/>
</dbReference>
<evidence type="ECO:0000256" key="3">
    <source>
        <dbReference type="ARBA" id="ARBA00023163"/>
    </source>
</evidence>
<organism evidence="5 6">
    <name type="scientific">Microbacterium helvum</name>
    <dbReference type="NCBI Taxonomy" id="2773713"/>
    <lineage>
        <taxon>Bacteria</taxon>
        <taxon>Bacillati</taxon>
        <taxon>Actinomycetota</taxon>
        <taxon>Actinomycetes</taxon>
        <taxon>Micrococcales</taxon>
        <taxon>Microbacteriaceae</taxon>
        <taxon>Microbacterium</taxon>
    </lineage>
</organism>
<sequence>MFPATKFRPPVSAVHALARDRLLGPIAADASVIVVRAPAGFGKTTAVAQWLAASRARSAIWVSLDEDDDDPQGLWAAIAAGAASMGLTDAGRQGRPAAGELRAEVIVPLIDVLAADPRRWTLVLDDAHLLTREDTVASLDWFLRRIPAGLTVLCITRSPLDLPAIARLRARGAAREIGTADLRLSLDEIAALLHGAHGLDPDRAELDRIADVTGGWPAAVSLVGSALARGLTWDRILAQHVDDELGIGALVGEVLADGDPADADLLRRMSVFERFTAAIVAEVVDDARAWGVAMDVAERTGLVATLDGTWWRMHHLVREQLHAELGRREPRLRRELHRRAAAVFERENDLTATMHHLLAAEDYTAVADILSNVRTTAVVPRQALGLGWLDRIPASALDRDPRLAFWEAWATGTGGDRARRDRALARGRLAAGGRPVDAFCTWDDAEDFVRGSACFDDVGAALRAGDRFVERYSADEPYVQLAQLRRASMMHLAGRDRDALALLDDLDRGAPLARPLRLFVPAYRALSAMELGDLATAEMQLQRCADARRDFQIGADPVYLPAEQARARFETERGAPDRGLEIARAGLQTSRDRGDGVLVVPYLLVEVARARFALGRRDEASIALNQAEEITRGAVDPGALPQRIAALRARFGGDSGIGTAREQLTRRELEVLTLLPSGLSAAEIAAELFVSANTARTHIKAIHRKLGVTTRAAAIDAATRAGLLSARSQP</sequence>
<reference evidence="5 6" key="1">
    <citation type="submission" date="2020-09" db="EMBL/GenBank/DDBJ databases">
        <title>Isolation and identification of active actinomycetes.</title>
        <authorList>
            <person name="Li X."/>
        </authorList>
    </citation>
    <scope>NUCLEOTIDE SEQUENCE [LARGE SCALE GENOMIC DNA]</scope>
    <source>
        <strain evidence="5 6">NEAU-LLC</strain>
    </source>
</reference>
<feature type="domain" description="HTH luxR-type" evidence="4">
    <location>
        <begin position="657"/>
        <end position="722"/>
    </location>
</feature>
<name>A0ABR8NMF7_9MICO</name>
<evidence type="ECO:0000256" key="2">
    <source>
        <dbReference type="ARBA" id="ARBA00023125"/>
    </source>
</evidence>
<evidence type="ECO:0000313" key="5">
    <source>
        <dbReference type="EMBL" id="MBD3941354.1"/>
    </source>
</evidence>
<dbReference type="Gene3D" id="1.10.10.10">
    <property type="entry name" value="Winged helix-like DNA-binding domain superfamily/Winged helix DNA-binding domain"/>
    <property type="match status" value="1"/>
</dbReference>
<dbReference type="SUPFAM" id="SSF52540">
    <property type="entry name" value="P-loop containing nucleoside triphosphate hydrolases"/>
    <property type="match status" value="1"/>
</dbReference>
<dbReference type="CDD" id="cd06170">
    <property type="entry name" value="LuxR_C_like"/>
    <property type="match status" value="1"/>
</dbReference>
<dbReference type="InterPro" id="IPR016032">
    <property type="entry name" value="Sig_transdc_resp-reg_C-effctor"/>
</dbReference>
<dbReference type="PANTHER" id="PTHR44688">
    <property type="entry name" value="DNA-BINDING TRANSCRIPTIONAL ACTIVATOR DEVR_DOSR"/>
    <property type="match status" value="1"/>
</dbReference>
<keyword evidence="1" id="KW-0805">Transcription regulation</keyword>
<evidence type="ECO:0000256" key="1">
    <source>
        <dbReference type="ARBA" id="ARBA00023015"/>
    </source>
</evidence>
<dbReference type="SMART" id="SM00421">
    <property type="entry name" value="HTH_LUXR"/>
    <property type="match status" value="1"/>
</dbReference>
<dbReference type="PROSITE" id="PS50043">
    <property type="entry name" value="HTH_LUXR_2"/>
    <property type="match status" value="1"/>
</dbReference>
<keyword evidence="3" id="KW-0804">Transcription</keyword>
<dbReference type="Pfam" id="PF25873">
    <property type="entry name" value="WHD_MalT"/>
    <property type="match status" value="1"/>
</dbReference>
<dbReference type="PRINTS" id="PR00038">
    <property type="entry name" value="HTHLUXR"/>
</dbReference>
<keyword evidence="6" id="KW-1185">Reference proteome</keyword>
<dbReference type="RefSeq" id="WP_191170977.1">
    <property type="nucleotide sequence ID" value="NZ_JACXZS010000003.1"/>
</dbReference>
<dbReference type="InterPro" id="IPR011990">
    <property type="entry name" value="TPR-like_helical_dom_sf"/>
</dbReference>